<comment type="caution">
    <text evidence="3">The sequence shown here is derived from an EMBL/GenBank/DDBJ whole genome shotgun (WGS) entry which is preliminary data.</text>
</comment>
<name>A0A4Y9Y0R7_9APHY</name>
<gene>
    <name evidence="3" type="ORF">EVJ58_g7888</name>
</gene>
<feature type="domain" description="Enoyl reductase (ER)" evidence="2">
    <location>
        <begin position="56"/>
        <end position="363"/>
    </location>
</feature>
<dbReference type="InterPro" id="IPR045010">
    <property type="entry name" value="MDR_fam"/>
</dbReference>
<reference evidence="3 4" key="1">
    <citation type="submission" date="2019-01" db="EMBL/GenBank/DDBJ databases">
        <title>Genome sequencing of the rare red list fungi Fomitopsis rosea.</title>
        <authorList>
            <person name="Buettner E."/>
            <person name="Kellner H."/>
        </authorList>
    </citation>
    <scope>NUCLEOTIDE SEQUENCE [LARGE SCALE GENOMIC DNA]</scope>
    <source>
        <strain evidence="3 4">DSM 105464</strain>
    </source>
</reference>
<organism evidence="3 4">
    <name type="scientific">Rhodofomes roseus</name>
    <dbReference type="NCBI Taxonomy" id="34475"/>
    <lineage>
        <taxon>Eukaryota</taxon>
        <taxon>Fungi</taxon>
        <taxon>Dikarya</taxon>
        <taxon>Basidiomycota</taxon>
        <taxon>Agaricomycotina</taxon>
        <taxon>Agaricomycetes</taxon>
        <taxon>Polyporales</taxon>
        <taxon>Rhodofomes</taxon>
    </lineage>
</organism>
<evidence type="ECO:0000256" key="1">
    <source>
        <dbReference type="ARBA" id="ARBA00023002"/>
    </source>
</evidence>
<dbReference type="EMBL" id="SEKV01000540">
    <property type="protein sequence ID" value="TFY56026.1"/>
    <property type="molecule type" value="Genomic_DNA"/>
</dbReference>
<dbReference type="AlphaFoldDB" id="A0A4Y9Y0R7"/>
<dbReference type="Pfam" id="PF00107">
    <property type="entry name" value="ADH_zinc_N"/>
    <property type="match status" value="1"/>
</dbReference>
<evidence type="ECO:0000313" key="4">
    <source>
        <dbReference type="Proteomes" id="UP000298390"/>
    </source>
</evidence>
<dbReference type="InterPro" id="IPR036291">
    <property type="entry name" value="NAD(P)-bd_dom_sf"/>
</dbReference>
<proteinExistence type="predicted"/>
<evidence type="ECO:0000259" key="2">
    <source>
        <dbReference type="SMART" id="SM00829"/>
    </source>
</evidence>
<protein>
    <recommendedName>
        <fullName evidence="2">Enoyl reductase (ER) domain-containing protein</fullName>
    </recommendedName>
</protein>
<dbReference type="InterPro" id="IPR041694">
    <property type="entry name" value="ADH_N_2"/>
</dbReference>
<dbReference type="SUPFAM" id="SSF50129">
    <property type="entry name" value="GroES-like"/>
    <property type="match status" value="1"/>
</dbReference>
<evidence type="ECO:0000313" key="3">
    <source>
        <dbReference type="EMBL" id="TFY56026.1"/>
    </source>
</evidence>
<dbReference type="CDD" id="cd05288">
    <property type="entry name" value="PGDH"/>
    <property type="match status" value="1"/>
</dbReference>
<dbReference type="Pfam" id="PF16884">
    <property type="entry name" value="ADH_N_2"/>
    <property type="match status" value="1"/>
</dbReference>
<dbReference type="PANTHER" id="PTHR43205:SF7">
    <property type="entry name" value="PROSTAGLANDIN REDUCTASE 1"/>
    <property type="match status" value="1"/>
</dbReference>
<dbReference type="InterPro" id="IPR020843">
    <property type="entry name" value="ER"/>
</dbReference>
<sequence>MAPVRNSRVIFNEIPSEPGKTVVYDVSPKIDPNAVPLNGGFLVKILVLSIDPYMRGRMRDPSIESYQPAFPLGQPIDNFGVGLVVRSENPAVKVGQHLYGFYGRLRASAYQYTELLNAVAWYIDFQEYSVYKDLTELRRARVLGNEQSLPWSAYLGVCGMPGQTAFYAWNEFSRAKKVTLSGDVVFVTAGAGPVGSTVIQLAKQAGCKVIASAGSEEKIAFLKSIGTDVAFNYKTEKTLDVLLREGPINIYWDNVGGESLEAALEAAAWHARFIMCGMISSYNSVDDHPVKNLSQIFAKSLTLHGFTVAVLHDKYVDRFYAEVPRMVAEGKIRFKEDVSRGLESAGEAILEVQKGRNKGKKVILVAEE</sequence>
<accession>A0A4Y9Y0R7</accession>
<dbReference type="SUPFAM" id="SSF51735">
    <property type="entry name" value="NAD(P)-binding Rossmann-fold domains"/>
    <property type="match status" value="1"/>
</dbReference>
<dbReference type="InterPro" id="IPR013149">
    <property type="entry name" value="ADH-like_C"/>
</dbReference>
<keyword evidence="1" id="KW-0560">Oxidoreductase</keyword>
<dbReference type="Proteomes" id="UP000298390">
    <property type="component" value="Unassembled WGS sequence"/>
</dbReference>
<dbReference type="SMART" id="SM00829">
    <property type="entry name" value="PKS_ER"/>
    <property type="match status" value="1"/>
</dbReference>
<dbReference type="PANTHER" id="PTHR43205">
    <property type="entry name" value="PROSTAGLANDIN REDUCTASE"/>
    <property type="match status" value="1"/>
</dbReference>
<dbReference type="Gene3D" id="3.40.50.720">
    <property type="entry name" value="NAD(P)-binding Rossmann-like Domain"/>
    <property type="match status" value="1"/>
</dbReference>
<dbReference type="InterPro" id="IPR011032">
    <property type="entry name" value="GroES-like_sf"/>
</dbReference>
<dbReference type="GO" id="GO:0016628">
    <property type="term" value="F:oxidoreductase activity, acting on the CH-CH group of donors, NAD or NADP as acceptor"/>
    <property type="evidence" value="ECO:0007669"/>
    <property type="project" value="InterPro"/>
</dbReference>
<dbReference type="Gene3D" id="3.90.180.10">
    <property type="entry name" value="Medium-chain alcohol dehydrogenases, catalytic domain"/>
    <property type="match status" value="1"/>
</dbReference>